<dbReference type="RefSeq" id="XP_001385603.2">
    <property type="nucleotide sequence ID" value="XM_001385566.1"/>
</dbReference>
<feature type="transmembrane region" description="Helical" evidence="15">
    <location>
        <begin position="433"/>
        <end position="451"/>
    </location>
</feature>
<dbReference type="AlphaFoldDB" id="A3LY51"/>
<evidence type="ECO:0000256" key="10">
    <source>
        <dbReference type="ARBA" id="ARBA00022833"/>
    </source>
</evidence>
<dbReference type="InParanoid" id="A3LY51"/>
<protein>
    <recommendedName>
        <fullName evidence="4">RING-type E3 ubiquitin transferase</fullName>
        <ecNumber evidence="4">2.3.2.27</ecNumber>
    </recommendedName>
</protein>
<evidence type="ECO:0000256" key="13">
    <source>
        <dbReference type="PROSITE-ProRule" id="PRU00175"/>
    </source>
</evidence>
<feature type="transmembrane region" description="Helical" evidence="15">
    <location>
        <begin position="919"/>
        <end position="943"/>
    </location>
</feature>
<evidence type="ECO:0000256" key="11">
    <source>
        <dbReference type="ARBA" id="ARBA00022989"/>
    </source>
</evidence>
<dbReference type="PANTHER" id="PTHR13145:SF0">
    <property type="entry name" value="E3 UBIQUITIN-PROTEIN LIGASE MARCHF6"/>
    <property type="match status" value="1"/>
</dbReference>
<evidence type="ECO:0000256" key="15">
    <source>
        <dbReference type="SAM" id="Phobius"/>
    </source>
</evidence>
<keyword evidence="14" id="KW-0175">Coiled coil</keyword>
<feature type="transmembrane region" description="Helical" evidence="15">
    <location>
        <begin position="1044"/>
        <end position="1061"/>
    </location>
</feature>
<dbReference type="EC" id="2.3.2.27" evidence="4"/>
<proteinExistence type="predicted"/>
<feature type="transmembrane region" description="Helical" evidence="15">
    <location>
        <begin position="963"/>
        <end position="984"/>
    </location>
</feature>
<dbReference type="EMBL" id="CP000500">
    <property type="protein sequence ID" value="ABN67574.2"/>
    <property type="molecule type" value="Genomic_DNA"/>
</dbReference>
<sequence>MEVNTCRICRGEATRTQPLLHPCKCRGSIKYIHQECLLEWLRHSNKSSEKCDICNTQYKFRIIYDPEMPSRIPFLLVWFKLIQILSSGAIKSVSIALYINCLVLQVPLYWKFAGRIYTWAIDGQLPAKNPTFLSALLFGEYDIRSYIESAASALDTGFEVSSFQLSLLKLRKFFEYTYFSGIRYIFIAIAVHIALFIEHEWVIRDEGFQKLLLRKIGSEPSAKLVDLLQQTLHAQRGDGNNNNEEATANLERLETLARAIRDLQDENINNNNNNNEALRNAINARNIFNDDVNIGEADDEDDLSEGEDDDEWFQQDIDHDEMDAEVAALAEANADGGGGFGDLLELFGINLNIKTPIFLMFVSDFVISAYLFLIYLIPHMLGNLFFSVAGMGIRLVNSSVIRSLISPMRFPASNIYINLFEAEHPHYSLAERIILLTIGYAIIAFGIYRFMKVLVKGKKPVMGTPRKIYKILFEVSSTAKVFFIFSIEIFFFPVYCGWLLDFCVAPLVLPQFTRKSPSGVDTFVVLVSSYYDSLQETYLRVLMYWSSGTLYMLLFALFVGMVRTNILRPGVLFFIRSPDDPNARLIHDALVKPLMLQLSRIYLSAKVYTGFIIIGIGGVTWGLRHILSTTKGTIFLPIQSSSVFFDIILCVLATRSLVSQQWALEYCQLYWTRVFEISCHKLRLSHFILGKPISQERGYTVYRNIFQTIMATAQPDFTSPVSYRQAQEIFKSNPNVNACFVPDGNYIRAPDSDTVSRKFVKKLFVSVTKDDKLLTAAEINTAPSAYETPSSEAEDELSTDNSYTIVYRPPHFKMRCLALICMLWVFAVIITMAVTFGALLSGRMILIVASYTADSKLYDAMVKRQYRFDIPCLAIGLLLEFTLLYQFDQGRPQQQLGNQRNAGNEFRFDQFQERFRKELTYVCVIGSFLLWALWVQGVHILCVDRPIRFLFNTPDGPFIVDKFSIPVHFLVSFWTFLPFIYYVMNSTRFVRIENNNDGEFDIARILSACGFYQALINIAIVVVPTASLNFYLSYLGKPADDSRRIYMFPLAYFFFIVAKSIHEAYRFYSRVNDQVKNERYVRGRAIENVEISDNEQ</sequence>
<gene>
    <name evidence="18" type="ORF">PICST_36794</name>
</gene>
<organism evidence="18 19">
    <name type="scientific">Scheffersomyces stipitis (strain ATCC 58785 / CBS 6054 / NBRC 10063 / NRRL Y-11545)</name>
    <name type="common">Yeast</name>
    <name type="synonym">Pichia stipitis</name>
    <dbReference type="NCBI Taxonomy" id="322104"/>
    <lineage>
        <taxon>Eukaryota</taxon>
        <taxon>Fungi</taxon>
        <taxon>Dikarya</taxon>
        <taxon>Ascomycota</taxon>
        <taxon>Saccharomycotina</taxon>
        <taxon>Pichiomycetes</taxon>
        <taxon>Debaryomycetaceae</taxon>
        <taxon>Scheffersomyces</taxon>
    </lineage>
</organism>
<comment type="catalytic activity">
    <reaction evidence="1">
        <text>S-ubiquitinyl-[E2 ubiquitin-conjugating enzyme]-L-cysteine + [acceptor protein]-L-lysine = [E2 ubiquitin-conjugating enzyme]-L-cysteine + N(6)-ubiquitinyl-[acceptor protein]-L-lysine.</text>
        <dbReference type="EC" id="2.3.2.27"/>
    </reaction>
</comment>
<evidence type="ECO:0000256" key="5">
    <source>
        <dbReference type="ARBA" id="ARBA00022679"/>
    </source>
</evidence>
<keyword evidence="10" id="KW-0862">Zinc</keyword>
<dbReference type="SUPFAM" id="SSF57850">
    <property type="entry name" value="RING/U-box"/>
    <property type="match status" value="1"/>
</dbReference>
<dbReference type="STRING" id="322104.A3LY51"/>
<feature type="transmembrane region" description="Helical" evidence="15">
    <location>
        <begin position="866"/>
        <end position="885"/>
    </location>
</feature>
<feature type="transmembrane region" description="Helical" evidence="15">
    <location>
        <begin position="176"/>
        <end position="197"/>
    </location>
</feature>
<dbReference type="Gene3D" id="3.30.40.10">
    <property type="entry name" value="Zinc/RING finger domain, C3HC4 (zinc finger)"/>
    <property type="match status" value="1"/>
</dbReference>
<dbReference type="SMART" id="SM00744">
    <property type="entry name" value="RINGv"/>
    <property type="match status" value="1"/>
</dbReference>
<evidence type="ECO:0000256" key="14">
    <source>
        <dbReference type="SAM" id="Coils"/>
    </source>
</evidence>
<dbReference type="InterPro" id="IPR011016">
    <property type="entry name" value="Znf_RING-CH"/>
</dbReference>
<keyword evidence="5" id="KW-0808">Transferase</keyword>
<dbReference type="GeneID" id="4840412"/>
<feature type="domain" description="RING-CH-type" evidence="17">
    <location>
        <begin position="1"/>
        <end position="61"/>
    </location>
</feature>
<evidence type="ECO:0000256" key="6">
    <source>
        <dbReference type="ARBA" id="ARBA00022692"/>
    </source>
</evidence>
<dbReference type="GO" id="GO:0008270">
    <property type="term" value="F:zinc ion binding"/>
    <property type="evidence" value="ECO:0007669"/>
    <property type="project" value="UniProtKB-KW"/>
</dbReference>
<dbReference type="GO" id="GO:0061630">
    <property type="term" value="F:ubiquitin protein ligase activity"/>
    <property type="evidence" value="ECO:0007669"/>
    <property type="project" value="UniProtKB-EC"/>
</dbReference>
<dbReference type="FunCoup" id="A3LY51">
    <property type="interactions" value="562"/>
</dbReference>
<feature type="transmembrane region" description="Helical" evidence="15">
    <location>
        <begin position="471"/>
        <end position="492"/>
    </location>
</feature>
<evidence type="ECO:0000256" key="9">
    <source>
        <dbReference type="ARBA" id="ARBA00022786"/>
    </source>
</evidence>
<keyword evidence="9" id="KW-0833">Ubl conjugation pathway</keyword>
<dbReference type="OMA" id="ALYFQYD"/>
<dbReference type="PROSITE" id="PS50089">
    <property type="entry name" value="ZF_RING_2"/>
    <property type="match status" value="1"/>
</dbReference>
<reference evidence="18 19" key="1">
    <citation type="journal article" date="2007" name="Nat. Biotechnol.">
        <title>Genome sequence of the lignocellulose-bioconverting and xylose-fermenting yeast Pichia stipitis.</title>
        <authorList>
            <person name="Jeffries T.W."/>
            <person name="Grigoriev I.V."/>
            <person name="Grimwood J."/>
            <person name="Laplaza J.M."/>
            <person name="Aerts A."/>
            <person name="Salamov A."/>
            <person name="Schmutz J."/>
            <person name="Lindquist E."/>
            <person name="Dehal P."/>
            <person name="Shapiro H."/>
            <person name="Jin Y.S."/>
            <person name="Passoth V."/>
            <person name="Richardson P.M."/>
        </authorList>
    </citation>
    <scope>NUCLEOTIDE SEQUENCE [LARGE SCALE GENOMIC DNA]</scope>
    <source>
        <strain evidence="19">ATCC 58785 / CBS 6054 / NBRC 10063 / NRRL Y-11545</strain>
    </source>
</reference>
<keyword evidence="7" id="KW-0479">Metal-binding</keyword>
<evidence type="ECO:0000256" key="3">
    <source>
        <dbReference type="ARBA" id="ARBA00004906"/>
    </source>
</evidence>
<dbReference type="FunFam" id="3.30.40.10:FF:000287">
    <property type="entry name" value="RING finger membrane protein"/>
    <property type="match status" value="1"/>
</dbReference>
<dbReference type="eggNOG" id="KOG1609">
    <property type="taxonomic scope" value="Eukaryota"/>
</dbReference>
<evidence type="ECO:0000256" key="7">
    <source>
        <dbReference type="ARBA" id="ARBA00022723"/>
    </source>
</evidence>
<name>A3LY51_PICST</name>
<comment type="subcellular location">
    <subcellularLocation>
        <location evidence="2">Membrane</location>
        <topology evidence="2">Multi-pass membrane protein</topology>
    </subcellularLocation>
</comment>
<dbReference type="CDD" id="cd16702">
    <property type="entry name" value="RING_CH-C4HC3_MARCH6"/>
    <property type="match status" value="1"/>
</dbReference>
<dbReference type="Pfam" id="PF12906">
    <property type="entry name" value="RINGv"/>
    <property type="match status" value="1"/>
</dbReference>
<feature type="transmembrane region" description="Helical" evidence="15">
    <location>
        <begin position="817"/>
        <end position="846"/>
    </location>
</feature>
<keyword evidence="8 13" id="KW-0863">Zinc-finger</keyword>
<dbReference type="KEGG" id="pic:PICST_36794"/>
<evidence type="ECO:0000256" key="1">
    <source>
        <dbReference type="ARBA" id="ARBA00000900"/>
    </source>
</evidence>
<feature type="transmembrane region" description="Helical" evidence="15">
    <location>
        <begin position="634"/>
        <end position="654"/>
    </location>
</feature>
<feature type="coiled-coil region" evidence="14">
    <location>
        <begin position="243"/>
        <end position="280"/>
    </location>
</feature>
<dbReference type="GO" id="GO:0005789">
    <property type="term" value="C:endoplasmic reticulum membrane"/>
    <property type="evidence" value="ECO:0007669"/>
    <property type="project" value="TreeGrafter"/>
</dbReference>
<evidence type="ECO:0000259" key="17">
    <source>
        <dbReference type="PROSITE" id="PS51292"/>
    </source>
</evidence>
<accession>A3LY51</accession>
<evidence type="ECO:0000259" key="16">
    <source>
        <dbReference type="PROSITE" id="PS50089"/>
    </source>
</evidence>
<keyword evidence="19" id="KW-1185">Reference proteome</keyword>
<dbReference type="Proteomes" id="UP000002258">
    <property type="component" value="Chromosome 6"/>
</dbReference>
<dbReference type="OrthoDB" id="1108038at2759"/>
<feature type="transmembrane region" description="Helical" evidence="15">
    <location>
        <begin position="542"/>
        <end position="562"/>
    </location>
</feature>
<evidence type="ECO:0000256" key="12">
    <source>
        <dbReference type="ARBA" id="ARBA00023136"/>
    </source>
</evidence>
<dbReference type="HOGENOM" id="CLU_009000_0_0_1"/>
<feature type="domain" description="RING-type" evidence="16">
    <location>
        <begin position="6"/>
        <end position="55"/>
    </location>
</feature>
<comment type="pathway">
    <text evidence="3">Protein modification; protein ubiquitination.</text>
</comment>
<feature type="transmembrane region" description="Helical" evidence="15">
    <location>
        <begin position="357"/>
        <end position="377"/>
    </location>
</feature>
<dbReference type="GO" id="GO:0036503">
    <property type="term" value="P:ERAD pathway"/>
    <property type="evidence" value="ECO:0007669"/>
    <property type="project" value="TreeGrafter"/>
</dbReference>
<feature type="transmembrane region" description="Helical" evidence="15">
    <location>
        <begin position="1005"/>
        <end position="1032"/>
    </location>
</feature>
<evidence type="ECO:0000256" key="4">
    <source>
        <dbReference type="ARBA" id="ARBA00012483"/>
    </source>
</evidence>
<evidence type="ECO:0000256" key="8">
    <source>
        <dbReference type="ARBA" id="ARBA00022771"/>
    </source>
</evidence>
<keyword evidence="12 15" id="KW-0472">Membrane</keyword>
<evidence type="ECO:0000256" key="2">
    <source>
        <dbReference type="ARBA" id="ARBA00004141"/>
    </source>
</evidence>
<dbReference type="PROSITE" id="PS51292">
    <property type="entry name" value="ZF_RING_CH"/>
    <property type="match status" value="1"/>
</dbReference>
<feature type="transmembrane region" description="Helical" evidence="15">
    <location>
        <begin position="601"/>
        <end position="622"/>
    </location>
</feature>
<dbReference type="InterPro" id="IPR001841">
    <property type="entry name" value="Znf_RING"/>
</dbReference>
<keyword evidence="11 15" id="KW-1133">Transmembrane helix</keyword>
<dbReference type="PANTHER" id="PTHR13145">
    <property type="entry name" value="SSM4 PROTEIN"/>
    <property type="match status" value="1"/>
</dbReference>
<evidence type="ECO:0000313" key="18">
    <source>
        <dbReference type="EMBL" id="ABN67574.2"/>
    </source>
</evidence>
<evidence type="ECO:0000313" key="19">
    <source>
        <dbReference type="Proteomes" id="UP000002258"/>
    </source>
</evidence>
<dbReference type="InterPro" id="IPR013083">
    <property type="entry name" value="Znf_RING/FYVE/PHD"/>
</dbReference>
<keyword evidence="6 15" id="KW-0812">Transmembrane</keyword>